<keyword evidence="4" id="KW-0498">Mitosis</keyword>
<dbReference type="RefSeq" id="XP_040726936.1">
    <property type="nucleotide sequence ID" value="XM_040870977.1"/>
</dbReference>
<evidence type="ECO:0000313" key="9">
    <source>
        <dbReference type="Proteomes" id="UP000193685"/>
    </source>
</evidence>
<keyword evidence="3" id="KW-0132">Cell division</keyword>
<evidence type="ECO:0000256" key="6">
    <source>
        <dbReference type="ARBA" id="ARBA00023242"/>
    </source>
</evidence>
<dbReference type="EMBL" id="MCFI01000004">
    <property type="protein sequence ID" value="ORY85454.1"/>
    <property type="molecule type" value="Genomic_DNA"/>
</dbReference>
<evidence type="ECO:0000256" key="1">
    <source>
        <dbReference type="ARBA" id="ARBA00004123"/>
    </source>
</evidence>
<protein>
    <submittedName>
        <fullName evidence="8">Cohesin loading factor-domain-containing protein</fullName>
    </submittedName>
</protein>
<dbReference type="STRING" id="56484.A0A1Y2FQ48"/>
<evidence type="ECO:0000256" key="5">
    <source>
        <dbReference type="ARBA" id="ARBA00022829"/>
    </source>
</evidence>
<dbReference type="GO" id="GO:0007064">
    <property type="term" value="P:mitotic sister chromatid cohesion"/>
    <property type="evidence" value="ECO:0007669"/>
    <property type="project" value="InterPro"/>
</dbReference>
<dbReference type="GO" id="GO:0051301">
    <property type="term" value="P:cell division"/>
    <property type="evidence" value="ECO:0007669"/>
    <property type="project" value="UniProtKB-KW"/>
</dbReference>
<name>A0A1Y2FQ48_PROLT</name>
<dbReference type="Proteomes" id="UP000193685">
    <property type="component" value="Unassembled WGS sequence"/>
</dbReference>
<evidence type="ECO:0000256" key="2">
    <source>
        <dbReference type="ARBA" id="ARBA00008585"/>
    </source>
</evidence>
<reference evidence="8 9" key="1">
    <citation type="submission" date="2016-07" db="EMBL/GenBank/DDBJ databases">
        <title>Pervasive Adenine N6-methylation of Active Genes in Fungi.</title>
        <authorList>
            <consortium name="DOE Joint Genome Institute"/>
            <person name="Mondo S.J."/>
            <person name="Dannebaum R.O."/>
            <person name="Kuo R.C."/>
            <person name="Labutti K."/>
            <person name="Haridas S."/>
            <person name="Kuo A."/>
            <person name="Salamov A."/>
            <person name="Ahrendt S.R."/>
            <person name="Lipzen A."/>
            <person name="Sullivan W."/>
            <person name="Andreopoulos W.B."/>
            <person name="Clum A."/>
            <person name="Lindquist E."/>
            <person name="Daum C."/>
            <person name="Ramamoorthy G.K."/>
            <person name="Gryganskyi A."/>
            <person name="Culley D."/>
            <person name="Magnuson J.K."/>
            <person name="James T.Y."/>
            <person name="O'Malley M.A."/>
            <person name="Stajich J.E."/>
            <person name="Spatafora J.W."/>
            <person name="Visel A."/>
            <person name="Grigoriev I.V."/>
        </authorList>
    </citation>
    <scope>NUCLEOTIDE SEQUENCE [LARGE SCALE GENOMIC DNA]</scope>
    <source>
        <strain evidence="8 9">12-1054</strain>
    </source>
</reference>
<dbReference type="InterPro" id="IPR019440">
    <property type="entry name" value="MAU2"/>
</dbReference>
<comment type="subcellular location">
    <subcellularLocation>
        <location evidence="1">Nucleus</location>
    </subcellularLocation>
</comment>
<sequence length="557" mass="60661">MSCPAVAEELIALADSLPADEARAPALLAVSILENHLYTRREQPLPPSLLFSLELRIAQVLFRHTGEVATVESMLGSLSNKLGNYEEFVLLRIEVNALLAQLMQQAGQSRAAVKVLEHSASLAAERHLTHLQYTALLQIHQITRNAAILRTLASMALQNGHSDFARYVRVLTQLDRAQHGLPTDTSAFVAPSQGQAFTLLDLVSLMTQITTDMTMGECATALPRLSSLHAQLDSKPWPASQTIIVGPNQSLTLSWLSKPQGFALVSLLSAHVHLADMTSHRAARFLQDGLQQLPHIRDPSWRDQMQVAIWTTQVIDAIVRQQFVQADALLIQIGQGSRITPLHQYLHASLLQAQGRLQEALGTFLSLAQGVQLPGPRPAADTAVSVMSGLSAVLILRSNVVPALYNPSEATLLLNSLRPHCTASPLQACLGLVTAADPSHQREQPLDVRKILTSLMSQAARLCSTDLKCLALTLLASPQRNQTDPPAAKRQFAQAAYSLASRPAGELSRWSLWHGLGWARILEEGGALEHAAQQHAMNERIRGALLQQGQLALTPWL</sequence>
<dbReference type="Pfam" id="PF10345">
    <property type="entry name" value="Cohesin_load"/>
    <property type="match status" value="1"/>
</dbReference>
<dbReference type="PANTHER" id="PTHR21394">
    <property type="entry name" value="MAU2 CHROMATID COHESION FACTOR HOMOLOG"/>
    <property type="match status" value="1"/>
</dbReference>
<evidence type="ECO:0000313" key="8">
    <source>
        <dbReference type="EMBL" id="ORY85454.1"/>
    </source>
</evidence>
<keyword evidence="5" id="KW-0159">Chromosome partition</keyword>
<organism evidence="8 9">
    <name type="scientific">Protomyces lactucae-debilis</name>
    <dbReference type="NCBI Taxonomy" id="2754530"/>
    <lineage>
        <taxon>Eukaryota</taxon>
        <taxon>Fungi</taxon>
        <taxon>Dikarya</taxon>
        <taxon>Ascomycota</taxon>
        <taxon>Taphrinomycotina</taxon>
        <taxon>Taphrinomycetes</taxon>
        <taxon>Taphrinales</taxon>
        <taxon>Protomycetaceae</taxon>
        <taxon>Protomyces</taxon>
    </lineage>
</organism>
<evidence type="ECO:0000256" key="4">
    <source>
        <dbReference type="ARBA" id="ARBA00022776"/>
    </source>
</evidence>
<dbReference type="GO" id="GO:0007059">
    <property type="term" value="P:chromosome segregation"/>
    <property type="evidence" value="ECO:0007669"/>
    <property type="project" value="UniProtKB-KW"/>
</dbReference>
<dbReference type="GO" id="GO:0005634">
    <property type="term" value="C:nucleus"/>
    <property type="evidence" value="ECO:0007669"/>
    <property type="project" value="UniProtKB-SubCell"/>
</dbReference>
<proteinExistence type="inferred from homology"/>
<accession>A0A1Y2FQ48</accession>
<evidence type="ECO:0000256" key="7">
    <source>
        <dbReference type="ARBA" id="ARBA00023306"/>
    </source>
</evidence>
<comment type="similarity">
    <text evidence="2">Belongs to the SCC4/mau-2 family.</text>
</comment>
<keyword evidence="9" id="KW-1185">Reference proteome</keyword>
<dbReference type="GeneID" id="63787576"/>
<gene>
    <name evidence="8" type="ORF">BCR37DRAFT_391235</name>
</gene>
<evidence type="ECO:0000256" key="3">
    <source>
        <dbReference type="ARBA" id="ARBA00022618"/>
    </source>
</evidence>
<dbReference type="AlphaFoldDB" id="A0A1Y2FQ48"/>
<keyword evidence="6" id="KW-0539">Nucleus</keyword>
<keyword evidence="7" id="KW-0131">Cell cycle</keyword>
<comment type="caution">
    <text evidence="8">The sequence shown here is derived from an EMBL/GenBank/DDBJ whole genome shotgun (WGS) entry which is preliminary data.</text>
</comment>